<evidence type="ECO:0000313" key="2">
    <source>
        <dbReference type="EMBL" id="SEC65547.1"/>
    </source>
</evidence>
<dbReference type="OrthoDB" id="7596641at2"/>
<protein>
    <recommendedName>
        <fullName evidence="4">DUF2188 domain-containing protein</fullName>
    </recommendedName>
</protein>
<proteinExistence type="predicted"/>
<name>A0A1M6VIJ2_9BRAD</name>
<dbReference type="InterPro" id="IPR018691">
    <property type="entry name" value="DUF2188"/>
</dbReference>
<organism evidence="2 3">
    <name type="scientific">Bradyrhizobium lablabi</name>
    <dbReference type="NCBI Taxonomy" id="722472"/>
    <lineage>
        <taxon>Bacteria</taxon>
        <taxon>Pseudomonadati</taxon>
        <taxon>Pseudomonadota</taxon>
        <taxon>Alphaproteobacteria</taxon>
        <taxon>Hyphomicrobiales</taxon>
        <taxon>Nitrobacteraceae</taxon>
        <taxon>Bradyrhizobium</taxon>
    </lineage>
</organism>
<sequence length="79" mass="8642">MSHVTYKVVQHDGGWAYTVDGVFSEPFPNHAAALAAARRVAAEQRVPGRTEAIQYETADGKWHTETADGSDRPETDVQS</sequence>
<feature type="region of interest" description="Disordered" evidence="1">
    <location>
        <begin position="50"/>
        <end position="79"/>
    </location>
</feature>
<dbReference type="Pfam" id="PF09954">
    <property type="entry name" value="DUF2188"/>
    <property type="match status" value="1"/>
</dbReference>
<dbReference type="Proteomes" id="UP000183208">
    <property type="component" value="Unassembled WGS sequence"/>
</dbReference>
<accession>A0A1M6VIJ2</accession>
<evidence type="ECO:0008006" key="4">
    <source>
        <dbReference type="Google" id="ProtNLM"/>
    </source>
</evidence>
<evidence type="ECO:0000256" key="1">
    <source>
        <dbReference type="SAM" id="MobiDB-lite"/>
    </source>
</evidence>
<feature type="compositionally biased region" description="Basic and acidic residues" evidence="1">
    <location>
        <begin position="58"/>
        <end position="79"/>
    </location>
</feature>
<dbReference type="RefSeq" id="WP_074818201.1">
    <property type="nucleotide sequence ID" value="NZ_FNTI01000001.1"/>
</dbReference>
<reference evidence="2 3" key="1">
    <citation type="submission" date="2016-10" db="EMBL/GenBank/DDBJ databases">
        <authorList>
            <person name="de Groot N.N."/>
        </authorList>
    </citation>
    <scope>NUCLEOTIDE SEQUENCE [LARGE SCALE GENOMIC DNA]</scope>
    <source>
        <strain evidence="2 3">GAS522</strain>
    </source>
</reference>
<gene>
    <name evidence="2" type="ORF">SAMN05444171_1954</name>
</gene>
<dbReference type="EMBL" id="FNTI01000001">
    <property type="protein sequence ID" value="SEC65547.1"/>
    <property type="molecule type" value="Genomic_DNA"/>
</dbReference>
<evidence type="ECO:0000313" key="3">
    <source>
        <dbReference type="Proteomes" id="UP000183208"/>
    </source>
</evidence>
<dbReference type="AlphaFoldDB" id="A0A1M6VIJ2"/>